<dbReference type="AlphaFoldDB" id="A0A841TGA7"/>
<evidence type="ECO:0000313" key="4">
    <source>
        <dbReference type="EMBL" id="MBB6678969.1"/>
    </source>
</evidence>
<keyword evidence="1" id="KW-1015">Disulfide bond</keyword>
<dbReference type="InterPro" id="IPR013766">
    <property type="entry name" value="Thioredoxin_domain"/>
</dbReference>
<dbReference type="InterPro" id="IPR036249">
    <property type="entry name" value="Thioredoxin-like_sf"/>
</dbReference>
<reference evidence="4 5" key="1">
    <citation type="submission" date="2020-08" db="EMBL/GenBank/DDBJ databases">
        <title>Cohnella phylogeny.</title>
        <authorList>
            <person name="Dunlap C."/>
        </authorList>
    </citation>
    <scope>NUCLEOTIDE SEQUENCE [LARGE SCALE GENOMIC DNA]</scope>
    <source>
        <strain evidence="4 5">DSM 103658</strain>
    </source>
</reference>
<dbReference type="EMBL" id="JACJVN010000065">
    <property type="protein sequence ID" value="MBB6678969.1"/>
    <property type="molecule type" value="Genomic_DNA"/>
</dbReference>
<dbReference type="SUPFAM" id="SSF52833">
    <property type="entry name" value="Thioredoxin-like"/>
    <property type="match status" value="1"/>
</dbReference>
<accession>A0A841TGA7</accession>
<dbReference type="GO" id="GO:0016491">
    <property type="term" value="F:oxidoreductase activity"/>
    <property type="evidence" value="ECO:0007669"/>
    <property type="project" value="InterPro"/>
</dbReference>
<evidence type="ECO:0000313" key="5">
    <source>
        <dbReference type="Proteomes" id="UP000574133"/>
    </source>
</evidence>
<evidence type="ECO:0000259" key="3">
    <source>
        <dbReference type="PROSITE" id="PS51352"/>
    </source>
</evidence>
<evidence type="ECO:0000256" key="2">
    <source>
        <dbReference type="SAM" id="SignalP"/>
    </source>
</evidence>
<organism evidence="4 5">
    <name type="scientific">Cohnella lubricantis</name>
    <dbReference type="NCBI Taxonomy" id="2163172"/>
    <lineage>
        <taxon>Bacteria</taxon>
        <taxon>Bacillati</taxon>
        <taxon>Bacillota</taxon>
        <taxon>Bacilli</taxon>
        <taxon>Bacillales</taxon>
        <taxon>Paenibacillaceae</taxon>
        <taxon>Cohnella</taxon>
    </lineage>
</organism>
<feature type="signal peptide" evidence="2">
    <location>
        <begin position="1"/>
        <end position="37"/>
    </location>
</feature>
<dbReference type="CDD" id="cd02966">
    <property type="entry name" value="TlpA_like_family"/>
    <property type="match status" value="1"/>
</dbReference>
<gene>
    <name evidence="4" type="ORF">H4Q31_16895</name>
</gene>
<dbReference type="InterPro" id="IPR017937">
    <property type="entry name" value="Thioredoxin_CS"/>
</dbReference>
<dbReference type="PROSITE" id="PS00194">
    <property type="entry name" value="THIOREDOXIN_1"/>
    <property type="match status" value="1"/>
</dbReference>
<name>A0A841TGA7_9BACL</name>
<evidence type="ECO:0000256" key="1">
    <source>
        <dbReference type="ARBA" id="ARBA00023157"/>
    </source>
</evidence>
<dbReference type="Gene3D" id="3.40.30.10">
    <property type="entry name" value="Glutaredoxin"/>
    <property type="match status" value="1"/>
</dbReference>
<feature type="domain" description="Thioredoxin" evidence="3">
    <location>
        <begin position="103"/>
        <end position="242"/>
    </location>
</feature>
<proteinExistence type="predicted"/>
<keyword evidence="2" id="KW-0732">Signal</keyword>
<dbReference type="InterPro" id="IPR050553">
    <property type="entry name" value="Thioredoxin_ResA/DsbE_sf"/>
</dbReference>
<dbReference type="Proteomes" id="UP000574133">
    <property type="component" value="Unassembled WGS sequence"/>
</dbReference>
<dbReference type="PANTHER" id="PTHR42852:SF1">
    <property type="entry name" value="THIOREDOXIN-LIKE PROTEIN YNEN"/>
    <property type="match status" value="1"/>
</dbReference>
<sequence>MLVIKISRFARGSAAATALCGLLAASLSLPAAASAEAADGAAAEAASAAYAAGREEPRIGAVAYGGAAVAAAIAAGRQEPRIGAVAHGGAAVAAAIAAGRQEPRIGAVAPAFTLKGMDGGSYSLAKFRGKPVVLNFWASWCGPCREEAPLLTKLYQEHGSDLRIVAVNLTDVDSKKDAQQFAAAFGFKFPVLFDESGKAADSYRIRPIPTTFFIDAQGVIQDGVLGAMTWDELDKRAERLLGKAEG</sequence>
<dbReference type="GO" id="GO:0016209">
    <property type="term" value="F:antioxidant activity"/>
    <property type="evidence" value="ECO:0007669"/>
    <property type="project" value="InterPro"/>
</dbReference>
<comment type="caution">
    <text evidence="4">The sequence shown here is derived from an EMBL/GenBank/DDBJ whole genome shotgun (WGS) entry which is preliminary data.</text>
</comment>
<keyword evidence="5" id="KW-1185">Reference proteome</keyword>
<dbReference type="InterPro" id="IPR000866">
    <property type="entry name" value="AhpC/TSA"/>
</dbReference>
<dbReference type="RefSeq" id="WP_185180236.1">
    <property type="nucleotide sequence ID" value="NZ_CBCSEP010000002.1"/>
</dbReference>
<dbReference type="Pfam" id="PF00578">
    <property type="entry name" value="AhpC-TSA"/>
    <property type="match status" value="1"/>
</dbReference>
<dbReference type="PROSITE" id="PS51352">
    <property type="entry name" value="THIOREDOXIN_2"/>
    <property type="match status" value="1"/>
</dbReference>
<feature type="chain" id="PRO_5032449192" evidence="2">
    <location>
        <begin position="38"/>
        <end position="246"/>
    </location>
</feature>
<dbReference type="PANTHER" id="PTHR42852">
    <property type="entry name" value="THIOL:DISULFIDE INTERCHANGE PROTEIN DSBE"/>
    <property type="match status" value="1"/>
</dbReference>
<protein>
    <submittedName>
        <fullName evidence="4">TlpA family protein disulfide reductase</fullName>
    </submittedName>
</protein>